<comment type="function">
    <text evidence="1">Required for nicotinamide riboside transport across the inner membrane.</text>
</comment>
<dbReference type="Pfam" id="PF04973">
    <property type="entry name" value="NMN_transporter"/>
    <property type="match status" value="1"/>
</dbReference>
<dbReference type="PANTHER" id="PTHR36122">
    <property type="entry name" value="NICOTINAMIDE RIBOSIDE TRANSPORTER PNUC"/>
    <property type="match status" value="1"/>
</dbReference>
<dbReference type="InterPro" id="IPR006419">
    <property type="entry name" value="NMN_transpt_PnuC"/>
</dbReference>
<evidence type="ECO:0000256" key="4">
    <source>
        <dbReference type="ARBA" id="ARBA00017522"/>
    </source>
</evidence>
<feature type="transmembrane region" description="Helical" evidence="10">
    <location>
        <begin position="104"/>
        <end position="123"/>
    </location>
</feature>
<feature type="transmembrane region" description="Helical" evidence="10">
    <location>
        <begin position="135"/>
        <end position="155"/>
    </location>
</feature>
<keyword evidence="7 10" id="KW-0812">Transmembrane</keyword>
<feature type="transmembrane region" description="Helical" evidence="10">
    <location>
        <begin position="162"/>
        <end position="178"/>
    </location>
</feature>
<evidence type="ECO:0000313" key="12">
    <source>
        <dbReference type="Proteomes" id="UP000199045"/>
    </source>
</evidence>
<evidence type="ECO:0000313" key="11">
    <source>
        <dbReference type="EMBL" id="SDH48284.1"/>
    </source>
</evidence>
<dbReference type="GO" id="GO:0005886">
    <property type="term" value="C:plasma membrane"/>
    <property type="evidence" value="ECO:0007669"/>
    <property type="project" value="UniProtKB-SubCell"/>
</dbReference>
<sequence>MNFFDVTNIAIHVPGYPISYIELIGTVFGLISVYYASKANVLTWPTGIINEIALFGLFFQIQLYADMLLQVFFLVVTVFGWYNWQNKTEEVPISRMPGRMVTVYGITLLAGTILTGIIIQQFHHWMPAYFPLPTTYPYADSFVMVASMLATFLLAKKRVETWILWIVVDVVSVVLYLIKGVYFLSLEYVVFLGLATYGLLQWRKKMMYA</sequence>
<feature type="transmembrane region" description="Helical" evidence="10">
    <location>
        <begin position="184"/>
        <end position="200"/>
    </location>
</feature>
<dbReference type="GO" id="GO:0034257">
    <property type="term" value="F:nicotinamide riboside transmembrane transporter activity"/>
    <property type="evidence" value="ECO:0007669"/>
    <property type="project" value="InterPro"/>
</dbReference>
<feature type="transmembrane region" description="Helical" evidence="10">
    <location>
        <begin position="67"/>
        <end position="84"/>
    </location>
</feature>
<dbReference type="STRING" id="104663.SAMN04488121_11321"/>
<comment type="subcellular location">
    <subcellularLocation>
        <location evidence="2">Cell membrane</location>
        <topology evidence="2">Multi-pass membrane protein</topology>
    </subcellularLocation>
</comment>
<evidence type="ECO:0000256" key="7">
    <source>
        <dbReference type="ARBA" id="ARBA00022692"/>
    </source>
</evidence>
<comment type="similarity">
    <text evidence="3">Belongs to the nicotinamide ribonucleoside (NR) uptake permease (TC 4.B.1) family.</text>
</comment>
<dbReference type="OrthoDB" id="9791248at2"/>
<keyword evidence="9 10" id="KW-0472">Membrane</keyword>
<dbReference type="RefSeq" id="WP_089838283.1">
    <property type="nucleotide sequence ID" value="NZ_FNBN01000013.1"/>
</dbReference>
<evidence type="ECO:0000256" key="2">
    <source>
        <dbReference type="ARBA" id="ARBA00004651"/>
    </source>
</evidence>
<dbReference type="Proteomes" id="UP000199045">
    <property type="component" value="Unassembled WGS sequence"/>
</dbReference>
<evidence type="ECO:0000256" key="5">
    <source>
        <dbReference type="ARBA" id="ARBA00022448"/>
    </source>
</evidence>
<keyword evidence="6" id="KW-1003">Cell membrane</keyword>
<evidence type="ECO:0000256" key="6">
    <source>
        <dbReference type="ARBA" id="ARBA00022475"/>
    </source>
</evidence>
<reference evidence="11 12" key="1">
    <citation type="submission" date="2016-10" db="EMBL/GenBank/DDBJ databases">
        <authorList>
            <person name="de Groot N.N."/>
        </authorList>
    </citation>
    <scope>NUCLEOTIDE SEQUENCE [LARGE SCALE GENOMIC DNA]</scope>
    <source>
        <strain evidence="11 12">DSM 527</strain>
    </source>
</reference>
<evidence type="ECO:0000256" key="10">
    <source>
        <dbReference type="SAM" id="Phobius"/>
    </source>
</evidence>
<feature type="transmembrane region" description="Helical" evidence="10">
    <location>
        <begin position="15"/>
        <end position="35"/>
    </location>
</feature>
<keyword evidence="5" id="KW-0813">Transport</keyword>
<proteinExistence type="inferred from homology"/>
<evidence type="ECO:0000256" key="8">
    <source>
        <dbReference type="ARBA" id="ARBA00022989"/>
    </source>
</evidence>
<protein>
    <recommendedName>
        <fullName evidence="4">Nicotinamide riboside transporter PnuC</fullName>
    </recommendedName>
</protein>
<name>A0A1G8CSI1_CHIFI</name>
<organism evidence="11 12">
    <name type="scientific">Chitinophaga filiformis</name>
    <name type="common">Myxococcus filiformis</name>
    <name type="synonym">Flexibacter filiformis</name>
    <dbReference type="NCBI Taxonomy" id="104663"/>
    <lineage>
        <taxon>Bacteria</taxon>
        <taxon>Pseudomonadati</taxon>
        <taxon>Bacteroidota</taxon>
        <taxon>Chitinophagia</taxon>
        <taxon>Chitinophagales</taxon>
        <taxon>Chitinophagaceae</taxon>
        <taxon>Chitinophaga</taxon>
    </lineage>
</organism>
<dbReference type="EMBL" id="FNBN01000013">
    <property type="protein sequence ID" value="SDH48284.1"/>
    <property type="molecule type" value="Genomic_DNA"/>
</dbReference>
<gene>
    <name evidence="11" type="ORF">SAMN04488121_11321</name>
</gene>
<dbReference type="PANTHER" id="PTHR36122:SF2">
    <property type="entry name" value="NICOTINAMIDE RIBOSIDE TRANSPORTER PNUC"/>
    <property type="match status" value="1"/>
</dbReference>
<evidence type="ECO:0000256" key="1">
    <source>
        <dbReference type="ARBA" id="ARBA00002672"/>
    </source>
</evidence>
<accession>A0A1G8CSI1</accession>
<evidence type="ECO:0000256" key="3">
    <source>
        <dbReference type="ARBA" id="ARBA00006669"/>
    </source>
</evidence>
<keyword evidence="8 10" id="KW-1133">Transmembrane helix</keyword>
<dbReference type="AlphaFoldDB" id="A0A1G8CSI1"/>
<dbReference type="NCBIfam" id="TIGR01528">
    <property type="entry name" value="NMN_trans_PnuC"/>
    <property type="match status" value="1"/>
</dbReference>
<evidence type="ECO:0000256" key="9">
    <source>
        <dbReference type="ARBA" id="ARBA00023136"/>
    </source>
</evidence>
<feature type="transmembrane region" description="Helical" evidence="10">
    <location>
        <begin position="42"/>
        <end position="61"/>
    </location>
</feature>